<keyword evidence="3" id="KW-1185">Reference proteome</keyword>
<dbReference type="InterPro" id="IPR050266">
    <property type="entry name" value="AB_hydrolase_sf"/>
</dbReference>
<dbReference type="PRINTS" id="PR00111">
    <property type="entry name" value="ABHYDROLASE"/>
</dbReference>
<organism evidence="2 3">
    <name type="scientific">Pseudosulfitobacter pseudonitzschiae</name>
    <dbReference type="NCBI Taxonomy" id="1402135"/>
    <lineage>
        <taxon>Bacteria</taxon>
        <taxon>Pseudomonadati</taxon>
        <taxon>Pseudomonadota</taxon>
        <taxon>Alphaproteobacteria</taxon>
        <taxon>Rhodobacterales</taxon>
        <taxon>Roseobacteraceae</taxon>
        <taxon>Pseudosulfitobacter</taxon>
    </lineage>
</organism>
<reference evidence="2 3" key="1">
    <citation type="submission" date="2014-01" db="EMBL/GenBank/DDBJ databases">
        <title>Sulfitobacter sp. H3 (MCCC 1A00686) Genome Sequencing.</title>
        <authorList>
            <person name="Lai Q."/>
            <person name="Hong Z."/>
        </authorList>
    </citation>
    <scope>NUCLEOTIDE SEQUENCE [LARGE SCALE GENOMIC DNA]</scope>
    <source>
        <strain evidence="2 3">H3</strain>
    </source>
</reference>
<dbReference type="Gene3D" id="3.40.50.1820">
    <property type="entry name" value="alpha/beta hydrolase"/>
    <property type="match status" value="1"/>
</dbReference>
<accession>A0A073IVD0</accession>
<dbReference type="Proteomes" id="UP000027746">
    <property type="component" value="Unassembled WGS sequence"/>
</dbReference>
<dbReference type="AlphaFoldDB" id="A0A073IVD0"/>
<dbReference type="GO" id="GO:0016020">
    <property type="term" value="C:membrane"/>
    <property type="evidence" value="ECO:0007669"/>
    <property type="project" value="TreeGrafter"/>
</dbReference>
<dbReference type="InterPro" id="IPR000639">
    <property type="entry name" value="Epox_hydrolase-like"/>
</dbReference>
<comment type="caution">
    <text evidence="2">The sequence shown here is derived from an EMBL/GenBank/DDBJ whole genome shotgun (WGS) entry which is preliminary data.</text>
</comment>
<sequence length="294" mass="33063">MLPGFERRWITIDNNQILALIGGSGPPLLMLHGDPQTHLCWHHIAPRLVDRFTVVLTDLRGRGESHKPEPGQTPNAFAKRIMAAEQVSVMRQLGFERFALVGHDRGARVARRIALDHPDRVERLCVMDIVPALDLYQSTTSEIAQDYFYFFFLTQPYPQPERLIAGDPEGFQRQILFGLGDKPVPYDADALALYLALSSAPASVSAMCECFRAGYTIDREHDAADREAGRKIRCPTLVLWGEQGVIGRHFDVEAIWNSWCDDARFALMPSGHFIPEEAPDQAYAALNTFLMDEV</sequence>
<dbReference type="InterPro" id="IPR000073">
    <property type="entry name" value="AB_hydrolase_1"/>
</dbReference>
<dbReference type="Pfam" id="PF00561">
    <property type="entry name" value="Abhydrolase_1"/>
    <property type="match status" value="1"/>
</dbReference>
<dbReference type="PANTHER" id="PTHR43798:SF33">
    <property type="entry name" value="HYDROLASE, PUTATIVE (AFU_ORTHOLOGUE AFUA_2G14860)-RELATED"/>
    <property type="match status" value="1"/>
</dbReference>
<evidence type="ECO:0000313" key="2">
    <source>
        <dbReference type="EMBL" id="KEJ94308.1"/>
    </source>
</evidence>
<dbReference type="PANTHER" id="PTHR43798">
    <property type="entry name" value="MONOACYLGLYCEROL LIPASE"/>
    <property type="match status" value="1"/>
</dbReference>
<name>A0A073IVD0_9RHOB</name>
<evidence type="ECO:0000259" key="1">
    <source>
        <dbReference type="Pfam" id="PF00561"/>
    </source>
</evidence>
<dbReference type="InterPro" id="IPR029058">
    <property type="entry name" value="AB_hydrolase_fold"/>
</dbReference>
<dbReference type="GO" id="GO:0003824">
    <property type="term" value="F:catalytic activity"/>
    <property type="evidence" value="ECO:0007669"/>
    <property type="project" value="InterPro"/>
</dbReference>
<feature type="domain" description="AB hydrolase-1" evidence="1">
    <location>
        <begin position="26"/>
        <end position="279"/>
    </location>
</feature>
<dbReference type="PRINTS" id="PR00412">
    <property type="entry name" value="EPOXHYDRLASE"/>
</dbReference>
<evidence type="ECO:0000313" key="3">
    <source>
        <dbReference type="Proteomes" id="UP000027746"/>
    </source>
</evidence>
<dbReference type="EMBL" id="JAMD01000015">
    <property type="protein sequence ID" value="KEJ94308.1"/>
    <property type="molecule type" value="Genomic_DNA"/>
</dbReference>
<proteinExistence type="predicted"/>
<dbReference type="SUPFAM" id="SSF53474">
    <property type="entry name" value="alpha/beta-Hydrolases"/>
    <property type="match status" value="1"/>
</dbReference>
<gene>
    <name evidence="2" type="ORF">SUH3_07275</name>
</gene>
<protein>
    <recommendedName>
        <fullName evidence="1">AB hydrolase-1 domain-containing protein</fullName>
    </recommendedName>
</protein>